<dbReference type="Gene3D" id="3.30.40.10">
    <property type="entry name" value="Zinc/RING finger domain, C3HC4 (zinc finger)"/>
    <property type="match status" value="1"/>
</dbReference>
<dbReference type="GO" id="GO:0070210">
    <property type="term" value="C:Rpd3L-Expanded complex"/>
    <property type="evidence" value="ECO:0007669"/>
    <property type="project" value="TreeGrafter"/>
</dbReference>
<dbReference type="InterPro" id="IPR011011">
    <property type="entry name" value="Znf_FYVE_PHD"/>
</dbReference>
<name>A0A4E0RRM5_FASHE</name>
<dbReference type="Proteomes" id="UP000230066">
    <property type="component" value="Unassembled WGS sequence"/>
</dbReference>
<dbReference type="EMBL" id="JXXN02002271">
    <property type="protein sequence ID" value="THD23207.1"/>
    <property type="molecule type" value="Genomic_DNA"/>
</dbReference>
<keyword evidence="3" id="KW-1185">Reference proteome</keyword>
<dbReference type="GO" id="GO:0034967">
    <property type="term" value="C:Set3 complex"/>
    <property type="evidence" value="ECO:0007669"/>
    <property type="project" value="TreeGrafter"/>
</dbReference>
<evidence type="ECO:0000256" key="1">
    <source>
        <dbReference type="ARBA" id="ARBA00022853"/>
    </source>
</evidence>
<proteinExistence type="predicted"/>
<dbReference type="Pfam" id="PF20826">
    <property type="entry name" value="PHD_5"/>
    <property type="match status" value="1"/>
</dbReference>
<dbReference type="PANTHER" id="PTHR46462">
    <property type="entry name" value="UPSET, ISOFORM A"/>
    <property type="match status" value="1"/>
</dbReference>
<evidence type="ECO:0000313" key="3">
    <source>
        <dbReference type="Proteomes" id="UP000230066"/>
    </source>
</evidence>
<reference evidence="2" key="1">
    <citation type="submission" date="2019-03" db="EMBL/GenBank/DDBJ databases">
        <title>Improved annotation for the trematode Fasciola hepatica.</title>
        <authorList>
            <person name="Choi Y.-J."/>
            <person name="Martin J."/>
            <person name="Mitreva M."/>
        </authorList>
    </citation>
    <scope>NUCLEOTIDE SEQUENCE [LARGE SCALE GENOMIC DNA]</scope>
</reference>
<protein>
    <recommendedName>
        <fullName evidence="4">PHD-finger</fullName>
    </recommendedName>
</protein>
<accession>A0A4E0RRM5</accession>
<dbReference type="InterPro" id="IPR013083">
    <property type="entry name" value="Znf_RING/FYVE/PHD"/>
</dbReference>
<dbReference type="SUPFAM" id="SSF57903">
    <property type="entry name" value="FYVE/PHD zinc finger"/>
    <property type="match status" value="1"/>
</dbReference>
<gene>
    <name evidence="2" type="ORF">D915_006006</name>
</gene>
<dbReference type="AlphaFoldDB" id="A0A4E0RRM5"/>
<organism evidence="2 3">
    <name type="scientific">Fasciola hepatica</name>
    <name type="common">Liver fluke</name>
    <dbReference type="NCBI Taxonomy" id="6192"/>
    <lineage>
        <taxon>Eukaryota</taxon>
        <taxon>Metazoa</taxon>
        <taxon>Spiralia</taxon>
        <taxon>Lophotrochozoa</taxon>
        <taxon>Platyhelminthes</taxon>
        <taxon>Trematoda</taxon>
        <taxon>Digenea</taxon>
        <taxon>Plagiorchiida</taxon>
        <taxon>Echinostomata</taxon>
        <taxon>Echinostomatoidea</taxon>
        <taxon>Fasciolidae</taxon>
        <taxon>Fasciola</taxon>
    </lineage>
</organism>
<evidence type="ECO:0000313" key="2">
    <source>
        <dbReference type="EMBL" id="THD23207.1"/>
    </source>
</evidence>
<comment type="caution">
    <text evidence="2">The sequence shown here is derived from an EMBL/GenBank/DDBJ whole genome shotgun (WGS) entry which is preliminary data.</text>
</comment>
<keyword evidence="1" id="KW-0156">Chromatin regulator</keyword>
<dbReference type="PANTHER" id="PTHR46462:SF3">
    <property type="entry name" value="UPSET, ISOFORM A"/>
    <property type="match status" value="1"/>
</dbReference>
<dbReference type="GO" id="GO:0006355">
    <property type="term" value="P:regulation of DNA-templated transcription"/>
    <property type="evidence" value="ECO:0007669"/>
    <property type="project" value="TreeGrafter"/>
</dbReference>
<evidence type="ECO:0008006" key="4">
    <source>
        <dbReference type="Google" id="ProtNLM"/>
    </source>
</evidence>
<dbReference type="GO" id="GO:0006325">
    <property type="term" value="P:chromatin organization"/>
    <property type="evidence" value="ECO:0007669"/>
    <property type="project" value="UniProtKB-KW"/>
</dbReference>
<sequence>MPDPILEDTPDLLDEQDVNYSVVLPDVGLNVLLNEIGCEVPASDTPSKYGKRALCSFSSNISSTDEDLDDYPFHTVTYGENSRCFGLPYNDHNYASVEMLCKTNRSNVVGNTVSSNAEHEDRLTLLAKLALAKDGDQYSEPSFYSHKFPELNQFQHKPPSNLIPAASFKISQLSSRLLTEESAADAFASSDGLHSSPASAFGADNHTLSSGSARALVLPVSTAVCTVASSLTGSINTLPSASPLQVHRVTSSLTPHVLLRTSLPALQINTTVSRAPYSVDFSGAIRCVCGYTHTDGCVVQCEKCCSWMRTDCVAQANGAAIPSPYVCYRCTIPRLTPSTTVTIQRHQLSVISGSGTSVNTSIRVSLTAALGTGSSSGRIFVTPATNSAHARQLHLCVPHPSGRAHQAGSISRTEV</sequence>